<protein>
    <submittedName>
        <fullName evidence="3">Uncharacterized protein</fullName>
    </submittedName>
</protein>
<gene>
    <name evidence="3" type="ORF">FM042_09285</name>
</gene>
<evidence type="ECO:0000313" key="3">
    <source>
        <dbReference type="EMBL" id="TRW48363.1"/>
    </source>
</evidence>
<comment type="caution">
    <text evidence="3">The sequence shown here is derived from an EMBL/GenBank/DDBJ whole genome shotgun (WGS) entry which is preliminary data.</text>
</comment>
<feature type="compositionally biased region" description="Basic residues" evidence="2">
    <location>
        <begin position="298"/>
        <end position="308"/>
    </location>
</feature>
<keyword evidence="4" id="KW-1185">Reference proteome</keyword>
<organism evidence="3 4">
    <name type="scientific">Aliidiomarina halalkaliphila</name>
    <dbReference type="NCBI Taxonomy" id="2593535"/>
    <lineage>
        <taxon>Bacteria</taxon>
        <taxon>Pseudomonadati</taxon>
        <taxon>Pseudomonadota</taxon>
        <taxon>Gammaproteobacteria</taxon>
        <taxon>Alteromonadales</taxon>
        <taxon>Idiomarinaceae</taxon>
        <taxon>Aliidiomarina</taxon>
    </lineage>
</organism>
<feature type="coiled-coil region" evidence="1">
    <location>
        <begin position="157"/>
        <end position="205"/>
    </location>
</feature>
<feature type="region of interest" description="Disordered" evidence="2">
    <location>
        <begin position="246"/>
        <end position="308"/>
    </location>
</feature>
<name>A0A552X192_9GAMM</name>
<proteinExistence type="predicted"/>
<dbReference type="EMBL" id="VJWL01000003">
    <property type="protein sequence ID" value="TRW48363.1"/>
    <property type="molecule type" value="Genomic_DNA"/>
</dbReference>
<sequence>MSSYTFLEAKRRLSERLKWLDKLDNEKWARVRVFAERRFQKTFNYPLPTIVKSPGTKISETLAIHLLDSAYVAAGQKREASFVAVYDEARLLVLLDFAGRVRNRYTSDERRRELAVRRKTIELTKEGAAALEFLVKKLNCSNSVVIESMLLDTVDDFTKHNEQMKKSKQAIKESKERATQLQNRVEELEAELKLKKMTLADREREVQALKHNRKLDVDESYLSEKEQEAIQEHRVFAESVISADVEVGSSNSPQQRDDGVRGVGPITKNEGPIECSDDLELIGPRGAKLEQNVTDRKKVNRRKKGFGR</sequence>
<dbReference type="Proteomes" id="UP000320359">
    <property type="component" value="Unassembled WGS sequence"/>
</dbReference>
<keyword evidence="1" id="KW-0175">Coiled coil</keyword>
<dbReference type="AlphaFoldDB" id="A0A552X192"/>
<dbReference type="RefSeq" id="WP_143236155.1">
    <property type="nucleotide sequence ID" value="NZ_VJWL01000003.1"/>
</dbReference>
<evidence type="ECO:0000256" key="2">
    <source>
        <dbReference type="SAM" id="MobiDB-lite"/>
    </source>
</evidence>
<accession>A0A552X192</accession>
<evidence type="ECO:0000313" key="4">
    <source>
        <dbReference type="Proteomes" id="UP000320359"/>
    </source>
</evidence>
<evidence type="ECO:0000256" key="1">
    <source>
        <dbReference type="SAM" id="Coils"/>
    </source>
</evidence>
<reference evidence="3 4" key="1">
    <citation type="submission" date="2019-07" db="EMBL/GenBank/DDBJ databases">
        <authorList>
            <person name="Yang M."/>
            <person name="Zhao D."/>
            <person name="Xiang H."/>
        </authorList>
    </citation>
    <scope>NUCLEOTIDE SEQUENCE [LARGE SCALE GENOMIC DNA]</scope>
    <source>
        <strain evidence="3 4">IM1326</strain>
    </source>
</reference>